<dbReference type="OrthoDB" id="377733at2759"/>
<keyword evidence="1" id="KW-0472">Membrane</keyword>
<evidence type="ECO:0000313" key="3">
    <source>
        <dbReference type="EMBL" id="CEG48542.1"/>
    </source>
</evidence>
<keyword evidence="4" id="KW-1185">Reference proteome</keyword>
<dbReference type="STRING" id="4781.A0A0P1B378"/>
<evidence type="ECO:0000313" key="4">
    <source>
        <dbReference type="Proteomes" id="UP000054928"/>
    </source>
</evidence>
<name>A0A0P1B378_PLAHL</name>
<feature type="transmembrane region" description="Helical" evidence="1">
    <location>
        <begin position="46"/>
        <end position="68"/>
    </location>
</feature>
<dbReference type="AlphaFoldDB" id="A0A0P1B378"/>
<keyword evidence="1" id="KW-0812">Transmembrane</keyword>
<keyword evidence="1" id="KW-1133">Transmembrane helix</keyword>
<dbReference type="RefSeq" id="XP_024584911.1">
    <property type="nucleotide sequence ID" value="XM_024719631.1"/>
</dbReference>
<dbReference type="Proteomes" id="UP000054928">
    <property type="component" value="Unassembled WGS sequence"/>
</dbReference>
<accession>A0A0P1B378</accession>
<dbReference type="InterPro" id="IPR032630">
    <property type="entry name" value="P_typ_ATPase_c"/>
</dbReference>
<feature type="domain" description="P-type ATPase C-terminal" evidence="2">
    <location>
        <begin position="3"/>
        <end position="74"/>
    </location>
</feature>
<organism evidence="3 4">
    <name type="scientific">Plasmopara halstedii</name>
    <name type="common">Downy mildew of sunflower</name>
    <dbReference type="NCBI Taxonomy" id="4781"/>
    <lineage>
        <taxon>Eukaryota</taxon>
        <taxon>Sar</taxon>
        <taxon>Stramenopiles</taxon>
        <taxon>Oomycota</taxon>
        <taxon>Peronosporomycetes</taxon>
        <taxon>Peronosporales</taxon>
        <taxon>Peronosporaceae</taxon>
        <taxon>Plasmopara</taxon>
    </lineage>
</organism>
<dbReference type="GeneID" id="36401415"/>
<protein>
    <submittedName>
        <fullName evidence="3">P-type atpase (P-atpase) superfamily</fullName>
    </submittedName>
</protein>
<sequence length="283" mass="31623">MLTWPFLLTVTISILLWFAVGTFISRSSTGFPQATGEMEFLQDLPTFWLVCLLVLSSSLLRDSVWKLVRRFSLPSMYHILQERDLLGLPNSPRRIQREHRHFISNTAWSDGLDTVIDYAKLCKNRSRMESPEEMLMRASPLGERLIVSCSSNTSTDAEIEPQRVIGFQGSEKKRNIRIRGSFQSIGTPDSPPTGMMASFQEPSGSGVVTGFADAPVNSRSYPYVGPAGTYHGYAFSEDENVDSDVETVSARNCRVEKDRAKAAFGAHVSIKKVYKSVRGRKNA</sequence>
<reference evidence="4" key="1">
    <citation type="submission" date="2014-09" db="EMBL/GenBank/DDBJ databases">
        <authorList>
            <person name="Sharma Rahul"/>
            <person name="Thines Marco"/>
        </authorList>
    </citation>
    <scope>NUCLEOTIDE SEQUENCE [LARGE SCALE GENOMIC DNA]</scope>
</reference>
<dbReference type="EMBL" id="CCYD01002939">
    <property type="protein sequence ID" value="CEG48542.1"/>
    <property type="molecule type" value="Genomic_DNA"/>
</dbReference>
<proteinExistence type="predicted"/>
<evidence type="ECO:0000259" key="2">
    <source>
        <dbReference type="Pfam" id="PF16212"/>
    </source>
</evidence>
<dbReference type="Pfam" id="PF16212">
    <property type="entry name" value="PhoLip_ATPase_C"/>
    <property type="match status" value="1"/>
</dbReference>
<evidence type="ECO:0000256" key="1">
    <source>
        <dbReference type="SAM" id="Phobius"/>
    </source>
</evidence>